<feature type="repeat" description="ANK" evidence="3">
    <location>
        <begin position="342"/>
        <end position="374"/>
    </location>
</feature>
<dbReference type="PANTHER" id="PTHR24193">
    <property type="entry name" value="ANKYRIN REPEAT PROTEIN"/>
    <property type="match status" value="1"/>
</dbReference>
<sequence length="466" mass="50410">MASIDNDGYDEPPPLYRPPSPAPTYRTVDIHPSHARQVQPQPQRIPPAPSTGNAPVQSQSKGKGSLSPIARGFRQIIEESDVKRLQSQLKRGIDSNMILDHETLSHPLHLAVAVPESSVTHEMFRLLLSHGADPTIPNAKGYHPIHLAAGYNNAIATECIVKLGHANPDSLSQSGLTALQIAAEFGHLAVLNTLISLGARIQSANSQPEPMPQSHSPPPDDSRSRGHSNPRPKKTTPPLYRAACNAHLNIVTALLNAGANPWIPDEHGRTLLHHASRNAWTNLVRFLLSPNSIELQSVARVDNVGATALHGAAKGGSVEIFNLLLGFEDLRGMEMVNKPMRKGFTPLHIACHFNHAPAVRLLLSHGADIRLRCDDRMTPLHVAVQGESDTSDPDRELLTALIDAGVDLHAVDDGGRTAVDLALVLGKAGVAVWLVDRGATISEDLRSDARFKRFWGLGVRGWPSRP</sequence>
<evidence type="ECO:0000256" key="3">
    <source>
        <dbReference type="PROSITE-ProRule" id="PRU00023"/>
    </source>
</evidence>
<feature type="repeat" description="ANK" evidence="3">
    <location>
        <begin position="375"/>
        <end position="413"/>
    </location>
</feature>
<evidence type="ECO:0000256" key="4">
    <source>
        <dbReference type="SAM" id="MobiDB-lite"/>
    </source>
</evidence>
<feature type="repeat" description="ANK" evidence="3">
    <location>
        <begin position="234"/>
        <end position="266"/>
    </location>
</feature>
<gene>
    <name evidence="5" type="ORF">BJX66DRAFT_84769</name>
</gene>
<dbReference type="EMBL" id="JBFTWV010000177">
    <property type="protein sequence ID" value="KAL2784491.1"/>
    <property type="molecule type" value="Genomic_DNA"/>
</dbReference>
<name>A0ABR4FMJ5_9EURO</name>
<evidence type="ECO:0000256" key="2">
    <source>
        <dbReference type="ARBA" id="ARBA00023043"/>
    </source>
</evidence>
<dbReference type="Pfam" id="PF12796">
    <property type="entry name" value="Ank_2"/>
    <property type="match status" value="3"/>
</dbReference>
<dbReference type="PANTHER" id="PTHR24193:SF121">
    <property type="entry name" value="ADA2A-CONTAINING COMPLEX COMPONENT 3, ISOFORM D"/>
    <property type="match status" value="1"/>
</dbReference>
<proteinExistence type="predicted"/>
<keyword evidence="1" id="KW-0677">Repeat</keyword>
<keyword evidence="6" id="KW-1185">Reference proteome</keyword>
<dbReference type="PRINTS" id="PR01415">
    <property type="entry name" value="ANKYRIN"/>
</dbReference>
<dbReference type="InterPro" id="IPR002110">
    <property type="entry name" value="Ankyrin_rpt"/>
</dbReference>
<dbReference type="SUPFAM" id="SSF48403">
    <property type="entry name" value="Ankyrin repeat"/>
    <property type="match status" value="1"/>
</dbReference>
<feature type="repeat" description="ANK" evidence="3">
    <location>
        <begin position="174"/>
        <end position="206"/>
    </location>
</feature>
<dbReference type="Gene3D" id="1.25.40.20">
    <property type="entry name" value="Ankyrin repeat-containing domain"/>
    <property type="match status" value="2"/>
</dbReference>
<comment type="caution">
    <text evidence="5">The sequence shown here is derived from an EMBL/GenBank/DDBJ whole genome shotgun (WGS) entry which is preliminary data.</text>
</comment>
<feature type="compositionally biased region" description="Basic residues" evidence="4">
    <location>
        <begin position="225"/>
        <end position="234"/>
    </location>
</feature>
<evidence type="ECO:0000313" key="5">
    <source>
        <dbReference type="EMBL" id="KAL2784491.1"/>
    </source>
</evidence>
<organism evidence="5 6">
    <name type="scientific">Aspergillus keveii</name>
    <dbReference type="NCBI Taxonomy" id="714993"/>
    <lineage>
        <taxon>Eukaryota</taxon>
        <taxon>Fungi</taxon>
        <taxon>Dikarya</taxon>
        <taxon>Ascomycota</taxon>
        <taxon>Pezizomycotina</taxon>
        <taxon>Eurotiomycetes</taxon>
        <taxon>Eurotiomycetidae</taxon>
        <taxon>Eurotiales</taxon>
        <taxon>Aspergillaceae</taxon>
        <taxon>Aspergillus</taxon>
        <taxon>Aspergillus subgen. Nidulantes</taxon>
    </lineage>
</organism>
<feature type="region of interest" description="Disordered" evidence="4">
    <location>
        <begin position="1"/>
        <end position="67"/>
    </location>
</feature>
<dbReference type="InterPro" id="IPR050663">
    <property type="entry name" value="Ankyrin-SOCS_Box"/>
</dbReference>
<accession>A0ABR4FMJ5</accession>
<feature type="region of interest" description="Disordered" evidence="4">
    <location>
        <begin position="204"/>
        <end position="238"/>
    </location>
</feature>
<dbReference type="PROSITE" id="PS50297">
    <property type="entry name" value="ANK_REP_REGION"/>
    <property type="match status" value="2"/>
</dbReference>
<reference evidence="5 6" key="1">
    <citation type="submission" date="2024-07" db="EMBL/GenBank/DDBJ databases">
        <title>Section-level genome sequencing and comparative genomics of Aspergillus sections Usti and Cavernicolus.</title>
        <authorList>
            <consortium name="Lawrence Berkeley National Laboratory"/>
            <person name="Nybo J.L."/>
            <person name="Vesth T.C."/>
            <person name="Theobald S."/>
            <person name="Frisvad J.C."/>
            <person name="Larsen T.O."/>
            <person name="Kjaerboelling I."/>
            <person name="Rothschild-Mancinelli K."/>
            <person name="Lyhne E.K."/>
            <person name="Kogle M.E."/>
            <person name="Barry K."/>
            <person name="Clum A."/>
            <person name="Na H."/>
            <person name="Ledsgaard L."/>
            <person name="Lin J."/>
            <person name="Lipzen A."/>
            <person name="Kuo A."/>
            <person name="Riley R."/>
            <person name="Mondo S."/>
            <person name="Labutti K."/>
            <person name="Haridas S."/>
            <person name="Pangalinan J."/>
            <person name="Salamov A.A."/>
            <person name="Simmons B.A."/>
            <person name="Magnuson J.K."/>
            <person name="Chen J."/>
            <person name="Drula E."/>
            <person name="Henrissat B."/>
            <person name="Wiebenga A."/>
            <person name="Lubbers R.J."/>
            <person name="Gomes A.C."/>
            <person name="Makela M.R."/>
            <person name="Stajich J."/>
            <person name="Grigoriev I.V."/>
            <person name="Mortensen U.H."/>
            <person name="De Vries R.P."/>
            <person name="Baker S.E."/>
            <person name="Andersen M.R."/>
        </authorList>
    </citation>
    <scope>NUCLEOTIDE SEQUENCE [LARGE SCALE GENOMIC DNA]</scope>
    <source>
        <strain evidence="5 6">CBS 209.92</strain>
    </source>
</reference>
<evidence type="ECO:0000256" key="1">
    <source>
        <dbReference type="ARBA" id="ARBA00022737"/>
    </source>
</evidence>
<dbReference type="SMART" id="SM00248">
    <property type="entry name" value="ANK"/>
    <property type="match status" value="9"/>
</dbReference>
<feature type="compositionally biased region" description="Pro residues" evidence="4">
    <location>
        <begin position="11"/>
        <end position="22"/>
    </location>
</feature>
<dbReference type="Proteomes" id="UP001610563">
    <property type="component" value="Unassembled WGS sequence"/>
</dbReference>
<feature type="compositionally biased region" description="Polar residues" evidence="4">
    <location>
        <begin position="50"/>
        <end position="62"/>
    </location>
</feature>
<feature type="repeat" description="ANK" evidence="3">
    <location>
        <begin position="103"/>
        <end position="139"/>
    </location>
</feature>
<dbReference type="InterPro" id="IPR036770">
    <property type="entry name" value="Ankyrin_rpt-contain_sf"/>
</dbReference>
<dbReference type="PROSITE" id="PS50088">
    <property type="entry name" value="ANK_REPEAT"/>
    <property type="match status" value="5"/>
</dbReference>
<keyword evidence="2 3" id="KW-0040">ANK repeat</keyword>
<protein>
    <submittedName>
        <fullName evidence="5">Ankyrin repeat-containing domain protein</fullName>
    </submittedName>
</protein>
<evidence type="ECO:0000313" key="6">
    <source>
        <dbReference type="Proteomes" id="UP001610563"/>
    </source>
</evidence>